<dbReference type="OrthoDB" id="9801207at2"/>
<dbReference type="GO" id="GO:0006729">
    <property type="term" value="P:tetrahydrobiopterin biosynthetic process"/>
    <property type="evidence" value="ECO:0007669"/>
    <property type="project" value="TreeGrafter"/>
</dbReference>
<dbReference type="HAMAP" id="MF_00223">
    <property type="entry name" value="FolE"/>
    <property type="match status" value="1"/>
</dbReference>
<dbReference type="GO" id="GO:0005737">
    <property type="term" value="C:cytoplasm"/>
    <property type="evidence" value="ECO:0007669"/>
    <property type="project" value="TreeGrafter"/>
</dbReference>
<dbReference type="FunFam" id="1.10.286.10:FF:000001">
    <property type="entry name" value="GTP cyclohydrolase 1"/>
    <property type="match status" value="1"/>
</dbReference>
<evidence type="ECO:0000259" key="10">
    <source>
        <dbReference type="Pfam" id="PF01227"/>
    </source>
</evidence>
<reference evidence="11 12" key="1">
    <citation type="submission" date="2016-10" db="EMBL/GenBank/DDBJ databases">
        <authorList>
            <person name="Varghese N."/>
            <person name="Submissions S."/>
        </authorList>
    </citation>
    <scope>NUCLEOTIDE SEQUENCE [LARGE SCALE GENOMIC DNA]</scope>
    <source>
        <strain evidence="11 12">DSM 18839</strain>
    </source>
</reference>
<dbReference type="SUPFAM" id="SSF55620">
    <property type="entry name" value="Tetrahydrobiopterin biosynthesis enzymes-like"/>
    <property type="match status" value="1"/>
</dbReference>
<dbReference type="GO" id="GO:0008270">
    <property type="term" value="F:zinc ion binding"/>
    <property type="evidence" value="ECO:0007669"/>
    <property type="project" value="UniProtKB-UniRule"/>
</dbReference>
<comment type="similarity">
    <text evidence="3 8">Belongs to the GTP cyclohydrolase I family.</text>
</comment>
<organism evidence="11 12">
    <name type="scientific">Thalassobaculum litoreum DSM 18839</name>
    <dbReference type="NCBI Taxonomy" id="1123362"/>
    <lineage>
        <taxon>Bacteria</taxon>
        <taxon>Pseudomonadati</taxon>
        <taxon>Pseudomonadota</taxon>
        <taxon>Alphaproteobacteria</taxon>
        <taxon>Rhodospirillales</taxon>
        <taxon>Thalassobaculaceae</taxon>
        <taxon>Thalassobaculum</taxon>
    </lineage>
</organism>
<dbReference type="NCBIfam" id="TIGR00063">
    <property type="entry name" value="folE"/>
    <property type="match status" value="1"/>
</dbReference>
<keyword evidence="6 8" id="KW-0378">Hydrolase</keyword>
<evidence type="ECO:0000256" key="6">
    <source>
        <dbReference type="ARBA" id="ARBA00022801"/>
    </source>
</evidence>
<evidence type="ECO:0000256" key="4">
    <source>
        <dbReference type="ARBA" id="ARBA00011857"/>
    </source>
</evidence>
<comment type="subunit">
    <text evidence="4">Toroid-shaped homodecamer, composed of two pentamers of five dimers.</text>
</comment>
<dbReference type="InterPro" id="IPR043134">
    <property type="entry name" value="GTP-CH-I_N"/>
</dbReference>
<dbReference type="RefSeq" id="WP_038013759.1">
    <property type="nucleotide sequence ID" value="NZ_FNBW01000008.1"/>
</dbReference>
<dbReference type="AlphaFoldDB" id="A0A8G2BIQ7"/>
<dbReference type="UniPathway" id="UPA00848">
    <property type="reaction ID" value="UER00151"/>
</dbReference>
<keyword evidence="7 8" id="KW-0342">GTP-binding</keyword>
<evidence type="ECO:0000256" key="2">
    <source>
        <dbReference type="ARBA" id="ARBA00005080"/>
    </source>
</evidence>
<dbReference type="InterPro" id="IPR001474">
    <property type="entry name" value="GTP_CycHdrlase_I"/>
</dbReference>
<dbReference type="GO" id="GO:0003934">
    <property type="term" value="F:GTP cyclohydrolase I activity"/>
    <property type="evidence" value="ECO:0007669"/>
    <property type="project" value="UniProtKB-UniRule"/>
</dbReference>
<keyword evidence="8" id="KW-0862">Zinc</keyword>
<protein>
    <recommendedName>
        <fullName evidence="8">GTP cyclohydrolase 1</fullName>
        <ecNumber evidence="8">3.5.4.16</ecNumber>
    </recommendedName>
    <alternativeName>
        <fullName evidence="8">GTP cyclohydrolase I</fullName>
        <shortName evidence="8">GTP-CH-I</shortName>
    </alternativeName>
</protein>
<dbReference type="PANTHER" id="PTHR11109:SF7">
    <property type="entry name" value="GTP CYCLOHYDROLASE 1"/>
    <property type="match status" value="1"/>
</dbReference>
<feature type="region of interest" description="Disordered" evidence="9">
    <location>
        <begin position="1"/>
        <end position="26"/>
    </location>
</feature>
<dbReference type="InterPro" id="IPR020602">
    <property type="entry name" value="GTP_CycHdrlase_I_dom"/>
</dbReference>
<dbReference type="GO" id="GO:0006730">
    <property type="term" value="P:one-carbon metabolic process"/>
    <property type="evidence" value="ECO:0007669"/>
    <property type="project" value="UniProtKB-UniRule"/>
</dbReference>
<feature type="binding site" evidence="8">
    <location>
        <position position="99"/>
    </location>
    <ligand>
        <name>Zn(2+)</name>
        <dbReference type="ChEBI" id="CHEBI:29105"/>
    </ligand>
</feature>
<dbReference type="PROSITE" id="PS00859">
    <property type="entry name" value="GTP_CYCLOHYDROL_1_1"/>
    <property type="match status" value="1"/>
</dbReference>
<dbReference type="Pfam" id="PF01227">
    <property type="entry name" value="GTP_cyclohydroI"/>
    <property type="match status" value="1"/>
</dbReference>
<dbReference type="InterPro" id="IPR018234">
    <property type="entry name" value="GTP_CycHdrlase_I_CS"/>
</dbReference>
<keyword evidence="8" id="KW-0479">Metal-binding</keyword>
<gene>
    <name evidence="8" type="primary">folE</name>
    <name evidence="11" type="ORF">SAMN05660686_02819</name>
</gene>
<evidence type="ECO:0000313" key="12">
    <source>
        <dbReference type="Proteomes" id="UP000198615"/>
    </source>
</evidence>
<dbReference type="GO" id="GO:0046654">
    <property type="term" value="P:tetrahydrofolate biosynthetic process"/>
    <property type="evidence" value="ECO:0007669"/>
    <property type="project" value="UniProtKB-UniRule"/>
</dbReference>
<dbReference type="Proteomes" id="UP000198615">
    <property type="component" value="Unassembled WGS sequence"/>
</dbReference>
<sequence>MTPYDQALADSEAGTVTPAHPRPTREQAERAVRTLIEFVGENPDREGLQDTPKRVVKSYEELFSGYLYDPAEILARTFEEVEEYDEIVLLRDVRFESFCEHHMLPIIGTAHVAYFPNDRVVGISKLARVIDAYARRMQIQERLTAQIAQAIETVLEPRGVAVVIESEHHCMSTRGVHKHGVSMVTTRMLGCFKEDPDRRREFYQLIGKSS</sequence>
<keyword evidence="5 8" id="KW-0554">One-carbon metabolism</keyword>
<dbReference type="Gene3D" id="1.10.286.10">
    <property type="match status" value="1"/>
</dbReference>
<name>A0A8G2BIQ7_9PROT</name>
<dbReference type="PANTHER" id="PTHR11109">
    <property type="entry name" value="GTP CYCLOHYDROLASE I"/>
    <property type="match status" value="1"/>
</dbReference>
<keyword evidence="8" id="KW-0547">Nucleotide-binding</keyword>
<evidence type="ECO:0000256" key="7">
    <source>
        <dbReference type="ARBA" id="ARBA00023134"/>
    </source>
</evidence>
<evidence type="ECO:0000256" key="8">
    <source>
        <dbReference type="HAMAP-Rule" id="MF_00223"/>
    </source>
</evidence>
<comment type="subunit">
    <text evidence="8">Homopolymer.</text>
</comment>
<comment type="pathway">
    <text evidence="2 8">Cofactor biosynthesis; 7,8-dihydroneopterin triphosphate biosynthesis; 7,8-dihydroneopterin triphosphate from GTP: step 1/1.</text>
</comment>
<feature type="domain" description="GTP cyclohydrolase I" evidence="10">
    <location>
        <begin position="29"/>
        <end position="206"/>
    </location>
</feature>
<evidence type="ECO:0000256" key="3">
    <source>
        <dbReference type="ARBA" id="ARBA00008085"/>
    </source>
</evidence>
<dbReference type="Gene3D" id="3.30.1130.10">
    <property type="match status" value="1"/>
</dbReference>
<comment type="catalytic activity">
    <reaction evidence="1 8">
        <text>GTP + H2O = 7,8-dihydroneopterin 3'-triphosphate + formate + H(+)</text>
        <dbReference type="Rhea" id="RHEA:17473"/>
        <dbReference type="ChEBI" id="CHEBI:15377"/>
        <dbReference type="ChEBI" id="CHEBI:15378"/>
        <dbReference type="ChEBI" id="CHEBI:15740"/>
        <dbReference type="ChEBI" id="CHEBI:37565"/>
        <dbReference type="ChEBI" id="CHEBI:58462"/>
        <dbReference type="EC" id="3.5.4.16"/>
    </reaction>
</comment>
<dbReference type="GO" id="GO:0005525">
    <property type="term" value="F:GTP binding"/>
    <property type="evidence" value="ECO:0007669"/>
    <property type="project" value="UniProtKB-KW"/>
</dbReference>
<dbReference type="PROSITE" id="PS00860">
    <property type="entry name" value="GTP_CYCLOHYDROL_1_2"/>
    <property type="match status" value="1"/>
</dbReference>
<proteinExistence type="inferred from homology"/>
<feature type="binding site" evidence="8">
    <location>
        <position position="170"/>
    </location>
    <ligand>
        <name>Zn(2+)</name>
        <dbReference type="ChEBI" id="CHEBI:29105"/>
    </ligand>
</feature>
<evidence type="ECO:0000313" key="11">
    <source>
        <dbReference type="EMBL" id="SDF94026.1"/>
    </source>
</evidence>
<evidence type="ECO:0000256" key="5">
    <source>
        <dbReference type="ARBA" id="ARBA00022563"/>
    </source>
</evidence>
<dbReference type="EC" id="3.5.4.16" evidence="8"/>
<dbReference type="EMBL" id="FNBW01000008">
    <property type="protein sequence ID" value="SDF94026.1"/>
    <property type="molecule type" value="Genomic_DNA"/>
</dbReference>
<keyword evidence="12" id="KW-1185">Reference proteome</keyword>
<evidence type="ECO:0000256" key="9">
    <source>
        <dbReference type="SAM" id="MobiDB-lite"/>
    </source>
</evidence>
<dbReference type="NCBIfam" id="NF006825">
    <property type="entry name" value="PRK09347.1-2"/>
    <property type="match status" value="1"/>
</dbReference>
<accession>A0A8G2BIQ7</accession>
<dbReference type="NCBIfam" id="NF006826">
    <property type="entry name" value="PRK09347.1-3"/>
    <property type="match status" value="1"/>
</dbReference>
<comment type="caution">
    <text evidence="11">The sequence shown here is derived from an EMBL/GenBank/DDBJ whole genome shotgun (WGS) entry which is preliminary data.</text>
</comment>
<feature type="binding site" evidence="8">
    <location>
        <position position="102"/>
    </location>
    <ligand>
        <name>Zn(2+)</name>
        <dbReference type="ChEBI" id="CHEBI:29105"/>
    </ligand>
</feature>
<dbReference type="InterPro" id="IPR043133">
    <property type="entry name" value="GTP-CH-I_C/QueF"/>
</dbReference>
<dbReference type="FunFam" id="3.30.1130.10:FF:000001">
    <property type="entry name" value="GTP cyclohydrolase 1"/>
    <property type="match status" value="1"/>
</dbReference>
<evidence type="ECO:0000256" key="1">
    <source>
        <dbReference type="ARBA" id="ARBA00001052"/>
    </source>
</evidence>